<dbReference type="InterPro" id="IPR034593">
    <property type="entry name" value="DgoD-like"/>
</dbReference>
<comment type="caution">
    <text evidence="3">The sequence shown here is derived from an EMBL/GenBank/DDBJ whole genome shotgun (WGS) entry which is preliminary data.</text>
</comment>
<name>A0ABX1G324_9MICC</name>
<dbReference type="SFLD" id="SFLDS00001">
    <property type="entry name" value="Enolase"/>
    <property type="match status" value="1"/>
</dbReference>
<dbReference type="InterPro" id="IPR029065">
    <property type="entry name" value="Enolase_C-like"/>
</dbReference>
<protein>
    <submittedName>
        <fullName evidence="3">Mandelate racemase/muconate lactonizing enzyme family protein</fullName>
    </submittedName>
</protein>
<dbReference type="PANTHER" id="PTHR48080:SF2">
    <property type="entry name" value="D-GALACTONATE DEHYDRATASE"/>
    <property type="match status" value="1"/>
</dbReference>
<evidence type="ECO:0000313" key="3">
    <source>
        <dbReference type="EMBL" id="NKG19862.1"/>
    </source>
</evidence>
<organism evidence="3 4">
    <name type="scientific">Paeniglutamicibacter terrestris</name>
    <dbReference type="NCBI Taxonomy" id="2723403"/>
    <lineage>
        <taxon>Bacteria</taxon>
        <taxon>Bacillati</taxon>
        <taxon>Actinomycetota</taxon>
        <taxon>Actinomycetes</taxon>
        <taxon>Micrococcales</taxon>
        <taxon>Micrococcaceae</taxon>
        <taxon>Paeniglutamicibacter</taxon>
    </lineage>
</organism>
<dbReference type="SUPFAM" id="SSF54826">
    <property type="entry name" value="Enolase N-terminal domain-like"/>
    <property type="match status" value="1"/>
</dbReference>
<dbReference type="Proteomes" id="UP000746595">
    <property type="component" value="Unassembled WGS sequence"/>
</dbReference>
<accession>A0ABX1G324</accession>
<dbReference type="Gene3D" id="3.30.390.10">
    <property type="entry name" value="Enolase-like, N-terminal domain"/>
    <property type="match status" value="1"/>
</dbReference>
<sequence>MDEFNASSRTFTSMESLMVKVTTDGGLIGWGEAFGHKVNEVTWSALGSLVAPFYLNKAVDPEALNDQAQRAFHAFGRTGPVLYAISALDIALWDIKAQIAGKPLRQLLKPSARNNIGAYASLVHYGEDPSEVAAQISRGQDLGFTAFKLHESSYEAIAAARKQAGAEAPLMVDVNCRWNEADAAAAIDSFLPLNLSWLEEPLWPPDDVAAHRRLSARGIPLAGGENASGVQGLDAALEGGALSVAQPSLGKIGGISSMLHYLEPRTDAAAVVPHCFYYGPAQVATAQFIAAMSTEVSLEFPLLIWDEHLHPLHAARAMIDLPDSIGLGFTPDLDVLEKYLIDRVVVGDPATVDLAGL</sequence>
<reference evidence="3 4" key="1">
    <citation type="submission" date="2020-04" db="EMBL/GenBank/DDBJ databases">
        <title>Paeniglutamicibacter sp. ANT13_2, a novel actinomycete isolated from sediment in Antarctica.</title>
        <authorList>
            <person name="Sakdapetsiri C."/>
            <person name="Pinyakong O."/>
        </authorList>
    </citation>
    <scope>NUCLEOTIDE SEQUENCE [LARGE SCALE GENOMIC DNA]</scope>
    <source>
        <strain evidence="3 4">ANT13_2</strain>
    </source>
</reference>
<dbReference type="InterPro" id="IPR029017">
    <property type="entry name" value="Enolase-like_N"/>
</dbReference>
<dbReference type="InterPro" id="IPR013342">
    <property type="entry name" value="Mandelate_racemase_C"/>
</dbReference>
<keyword evidence="1" id="KW-0456">Lyase</keyword>
<dbReference type="CDD" id="cd03316">
    <property type="entry name" value="MR_like"/>
    <property type="match status" value="1"/>
</dbReference>
<keyword evidence="4" id="KW-1185">Reference proteome</keyword>
<proteinExistence type="predicted"/>
<dbReference type="InterPro" id="IPR018110">
    <property type="entry name" value="Mandel_Rmase/mucon_lact_enz_CS"/>
</dbReference>
<dbReference type="SUPFAM" id="SSF51604">
    <property type="entry name" value="Enolase C-terminal domain-like"/>
    <property type="match status" value="1"/>
</dbReference>
<evidence type="ECO:0000313" key="4">
    <source>
        <dbReference type="Proteomes" id="UP000746595"/>
    </source>
</evidence>
<dbReference type="InterPro" id="IPR036849">
    <property type="entry name" value="Enolase-like_C_sf"/>
</dbReference>
<dbReference type="Gene3D" id="3.20.20.120">
    <property type="entry name" value="Enolase-like C-terminal domain"/>
    <property type="match status" value="1"/>
</dbReference>
<dbReference type="EMBL" id="JAAWVT010000001">
    <property type="protein sequence ID" value="NKG19862.1"/>
    <property type="molecule type" value="Genomic_DNA"/>
</dbReference>
<gene>
    <name evidence="3" type="ORF">HED64_03935</name>
</gene>
<evidence type="ECO:0000259" key="2">
    <source>
        <dbReference type="SMART" id="SM00922"/>
    </source>
</evidence>
<dbReference type="InterPro" id="IPR013341">
    <property type="entry name" value="Mandelate_racemase_N_dom"/>
</dbReference>
<dbReference type="Pfam" id="PF02746">
    <property type="entry name" value="MR_MLE_N"/>
    <property type="match status" value="1"/>
</dbReference>
<feature type="domain" description="Mandelate racemase/muconate lactonizing enzyme C-terminal" evidence="2">
    <location>
        <begin position="129"/>
        <end position="220"/>
    </location>
</feature>
<evidence type="ECO:0000256" key="1">
    <source>
        <dbReference type="ARBA" id="ARBA00023239"/>
    </source>
</evidence>
<dbReference type="SMART" id="SM00922">
    <property type="entry name" value="MR_MLE"/>
    <property type="match status" value="1"/>
</dbReference>
<dbReference type="PROSITE" id="PS00909">
    <property type="entry name" value="MR_MLE_2"/>
    <property type="match status" value="1"/>
</dbReference>
<dbReference type="Pfam" id="PF13378">
    <property type="entry name" value="MR_MLE_C"/>
    <property type="match status" value="1"/>
</dbReference>
<dbReference type="PANTHER" id="PTHR48080">
    <property type="entry name" value="D-GALACTONATE DEHYDRATASE-RELATED"/>
    <property type="match status" value="1"/>
</dbReference>